<proteinExistence type="predicted"/>
<feature type="region of interest" description="Disordered" evidence="1">
    <location>
        <begin position="101"/>
        <end position="120"/>
    </location>
</feature>
<name>A0A2T7PV12_POMCA</name>
<dbReference type="AlphaFoldDB" id="A0A2T7PV12"/>
<sequence length="307" mass="33027">MEQRLYGVNTATLHHYPTQHLPSAYPGHQSFQNPRHPHFPSMYPPRQGFSGGLAYGGQQDWTFSGAASAGLGPLGGMNTGLHGGAACGVFGARPESGDYLYPSQGAGSGPSMQLAGPMSHPRALVSGGTQYCDSSVYPSSYSPDHCHPYPPSPSQSLSSSPSSTDSSDKLARCRKQKKKVLDAFSPTRIPRQTVAAMMKCADLSSHLASPEGGAIFRRSCHLRWPRIDVQHVWSCERHPLIAVRVAQVIGAGDARHVRADACARRCDPGRSTSVSLRAQDRRARVDSPRHACRSAARQCRDATANRA</sequence>
<feature type="compositionally biased region" description="Low complexity" evidence="1">
    <location>
        <begin position="154"/>
        <end position="165"/>
    </location>
</feature>
<evidence type="ECO:0000313" key="3">
    <source>
        <dbReference type="Proteomes" id="UP000245119"/>
    </source>
</evidence>
<keyword evidence="3" id="KW-1185">Reference proteome</keyword>
<reference evidence="2 3" key="1">
    <citation type="submission" date="2018-04" db="EMBL/GenBank/DDBJ databases">
        <title>The genome of golden apple snail Pomacea canaliculata provides insight into stress tolerance and invasive adaptation.</title>
        <authorList>
            <person name="Liu C."/>
            <person name="Liu B."/>
            <person name="Ren Y."/>
            <person name="Zhang Y."/>
            <person name="Wang H."/>
            <person name="Li S."/>
            <person name="Jiang F."/>
            <person name="Yin L."/>
            <person name="Zhang G."/>
            <person name="Qian W."/>
            <person name="Fan W."/>
        </authorList>
    </citation>
    <scope>NUCLEOTIDE SEQUENCE [LARGE SCALE GENOMIC DNA]</scope>
    <source>
        <strain evidence="2">SZHN2017</strain>
        <tissue evidence="2">Muscle</tissue>
    </source>
</reference>
<feature type="region of interest" description="Disordered" evidence="1">
    <location>
        <begin position="143"/>
        <end position="171"/>
    </location>
</feature>
<organism evidence="2 3">
    <name type="scientific">Pomacea canaliculata</name>
    <name type="common">Golden apple snail</name>
    <dbReference type="NCBI Taxonomy" id="400727"/>
    <lineage>
        <taxon>Eukaryota</taxon>
        <taxon>Metazoa</taxon>
        <taxon>Spiralia</taxon>
        <taxon>Lophotrochozoa</taxon>
        <taxon>Mollusca</taxon>
        <taxon>Gastropoda</taxon>
        <taxon>Caenogastropoda</taxon>
        <taxon>Architaenioglossa</taxon>
        <taxon>Ampullarioidea</taxon>
        <taxon>Ampullariidae</taxon>
        <taxon>Pomacea</taxon>
    </lineage>
</organism>
<protein>
    <submittedName>
        <fullName evidence="2">Uncharacterized protein</fullName>
    </submittedName>
</protein>
<gene>
    <name evidence="2" type="ORF">C0Q70_04256</name>
</gene>
<evidence type="ECO:0000256" key="1">
    <source>
        <dbReference type="SAM" id="MobiDB-lite"/>
    </source>
</evidence>
<dbReference type="Proteomes" id="UP000245119">
    <property type="component" value="Linkage Group LG2"/>
</dbReference>
<accession>A0A2T7PV12</accession>
<comment type="caution">
    <text evidence="2">The sequence shown here is derived from an EMBL/GenBank/DDBJ whole genome shotgun (WGS) entry which is preliminary data.</text>
</comment>
<evidence type="ECO:0000313" key="2">
    <source>
        <dbReference type="EMBL" id="PVD37259.1"/>
    </source>
</evidence>
<dbReference type="OrthoDB" id="6159439at2759"/>
<dbReference type="EMBL" id="PZQS01000002">
    <property type="protein sequence ID" value="PVD37259.1"/>
    <property type="molecule type" value="Genomic_DNA"/>
</dbReference>